<dbReference type="AlphaFoldDB" id="A0A915DQ52"/>
<accession>A0A915DQ52</accession>
<organism evidence="1 2">
    <name type="scientific">Ditylenchus dipsaci</name>
    <dbReference type="NCBI Taxonomy" id="166011"/>
    <lineage>
        <taxon>Eukaryota</taxon>
        <taxon>Metazoa</taxon>
        <taxon>Ecdysozoa</taxon>
        <taxon>Nematoda</taxon>
        <taxon>Chromadorea</taxon>
        <taxon>Rhabditida</taxon>
        <taxon>Tylenchina</taxon>
        <taxon>Tylenchomorpha</taxon>
        <taxon>Sphaerularioidea</taxon>
        <taxon>Anguinidae</taxon>
        <taxon>Anguininae</taxon>
        <taxon>Ditylenchus</taxon>
    </lineage>
</organism>
<reference evidence="2" key="1">
    <citation type="submission" date="2022-11" db="UniProtKB">
        <authorList>
            <consortium name="WormBaseParasite"/>
        </authorList>
    </citation>
    <scope>IDENTIFICATION</scope>
</reference>
<dbReference type="WBParaSite" id="jg22353">
    <property type="protein sequence ID" value="jg22353"/>
    <property type="gene ID" value="jg22353"/>
</dbReference>
<proteinExistence type="predicted"/>
<name>A0A915DQ52_9BILA</name>
<evidence type="ECO:0000313" key="1">
    <source>
        <dbReference type="Proteomes" id="UP000887574"/>
    </source>
</evidence>
<evidence type="ECO:0000313" key="2">
    <source>
        <dbReference type="WBParaSite" id="jg22353"/>
    </source>
</evidence>
<dbReference type="Proteomes" id="UP000887574">
    <property type="component" value="Unplaced"/>
</dbReference>
<keyword evidence="1" id="KW-1185">Reference proteome</keyword>
<sequence>MDSKERETDYYSNTPTSNRKWWKSDLLSDCRCRLAKELSNELLAIQSDQSTGQKIEFVRDFKSLGV</sequence>
<protein>
    <submittedName>
        <fullName evidence="2">Uncharacterized protein</fullName>
    </submittedName>
</protein>